<evidence type="ECO:0000313" key="5">
    <source>
        <dbReference type="EMBL" id="MEQ2370861.1"/>
    </source>
</evidence>
<feature type="transmembrane region" description="Helical" evidence="2">
    <location>
        <begin position="175"/>
        <end position="193"/>
    </location>
</feature>
<keyword evidence="3" id="KW-0732">Signal</keyword>
<feature type="compositionally biased region" description="Low complexity" evidence="1">
    <location>
        <begin position="246"/>
        <end position="257"/>
    </location>
</feature>
<dbReference type="RefSeq" id="WP_178645547.1">
    <property type="nucleotide sequence ID" value="NZ_JBBMEJ010000008.1"/>
</dbReference>
<evidence type="ECO:0000259" key="4">
    <source>
        <dbReference type="Pfam" id="PF04536"/>
    </source>
</evidence>
<protein>
    <submittedName>
        <fullName evidence="5">TPM domain-containing protein</fullName>
    </submittedName>
</protein>
<feature type="chain" id="PRO_5046788917" evidence="3">
    <location>
        <begin position="25"/>
        <end position="266"/>
    </location>
</feature>
<sequence>MKKRISIFLTAILLCLACAFPVWAGTENRLADQAGLLSADEQDTLSASLDDISERGEVDVVIVTTDSLGGKTAQEYADDYFTDHGYGQGENRDGILFLVDMGDRNWAIATHGYAIDAFTDAGQSYIMDQVKPYLSDGDYSEAFQTFALQCDDFIMQAESGEPYDVDNLPKEPFDVGANLLIAIGVGIVAGLLVTGNMRRKLKTVQKQDQAASYVRKGSMEVTKSNDFYLYRTVSRTAKPKEEEHSGGSTTHTSSSGDTFGGSSGKF</sequence>
<dbReference type="PANTHER" id="PTHR30373">
    <property type="entry name" value="UPF0603 PROTEIN YGCG"/>
    <property type="match status" value="1"/>
</dbReference>
<evidence type="ECO:0000256" key="3">
    <source>
        <dbReference type="SAM" id="SignalP"/>
    </source>
</evidence>
<keyword evidence="6" id="KW-1185">Reference proteome</keyword>
<dbReference type="Proteomes" id="UP001473063">
    <property type="component" value="Unassembled WGS sequence"/>
</dbReference>
<comment type="caution">
    <text evidence="5">The sequence shown here is derived from an EMBL/GenBank/DDBJ whole genome shotgun (WGS) entry which is preliminary data.</text>
</comment>
<dbReference type="PANTHER" id="PTHR30373:SF2">
    <property type="entry name" value="UPF0603 PROTEIN YGCG"/>
    <property type="match status" value="1"/>
</dbReference>
<keyword evidence="2" id="KW-0472">Membrane</keyword>
<dbReference type="Gene3D" id="3.10.310.50">
    <property type="match status" value="1"/>
</dbReference>
<feature type="domain" description="TPM" evidence="4">
    <location>
        <begin position="31"/>
        <end position="150"/>
    </location>
</feature>
<name>A0ABV1BEA9_9FIRM</name>
<accession>A0ABV1BEA9</accession>
<feature type="signal peptide" evidence="3">
    <location>
        <begin position="1"/>
        <end position="24"/>
    </location>
</feature>
<evidence type="ECO:0000313" key="6">
    <source>
        <dbReference type="Proteomes" id="UP001473063"/>
    </source>
</evidence>
<keyword evidence="2" id="KW-0812">Transmembrane</keyword>
<dbReference type="InterPro" id="IPR007621">
    <property type="entry name" value="TPM_dom"/>
</dbReference>
<keyword evidence="2" id="KW-1133">Transmembrane helix</keyword>
<feature type="region of interest" description="Disordered" evidence="1">
    <location>
        <begin position="237"/>
        <end position="266"/>
    </location>
</feature>
<reference evidence="5 6" key="1">
    <citation type="submission" date="2024-03" db="EMBL/GenBank/DDBJ databases">
        <title>Human intestinal bacterial collection.</title>
        <authorList>
            <person name="Pauvert C."/>
            <person name="Hitch T.C.A."/>
            <person name="Clavel T."/>
        </authorList>
    </citation>
    <scope>NUCLEOTIDE SEQUENCE [LARGE SCALE GENOMIC DNA]</scope>
    <source>
        <strain evidence="5 6">CLA-JM-H16</strain>
    </source>
</reference>
<evidence type="ECO:0000256" key="2">
    <source>
        <dbReference type="SAM" id="Phobius"/>
    </source>
</evidence>
<proteinExistence type="predicted"/>
<gene>
    <name evidence="5" type="ORF">WMO28_07880</name>
</gene>
<dbReference type="EMBL" id="JBBMEJ010000008">
    <property type="protein sequence ID" value="MEQ2370861.1"/>
    <property type="molecule type" value="Genomic_DNA"/>
</dbReference>
<evidence type="ECO:0000256" key="1">
    <source>
        <dbReference type="SAM" id="MobiDB-lite"/>
    </source>
</evidence>
<organism evidence="5 6">
    <name type="scientific">Blautia aquisgranensis</name>
    <dbReference type="NCBI Taxonomy" id="3133153"/>
    <lineage>
        <taxon>Bacteria</taxon>
        <taxon>Bacillati</taxon>
        <taxon>Bacillota</taxon>
        <taxon>Clostridia</taxon>
        <taxon>Lachnospirales</taxon>
        <taxon>Lachnospiraceae</taxon>
        <taxon>Blautia</taxon>
    </lineage>
</organism>
<dbReference type="Pfam" id="PF04536">
    <property type="entry name" value="TPM_phosphatase"/>
    <property type="match status" value="1"/>
</dbReference>